<keyword evidence="9" id="KW-1185">Reference proteome</keyword>
<dbReference type="Gene3D" id="2.40.440.10">
    <property type="entry name" value="L,D-transpeptidase catalytic domain-like"/>
    <property type="match status" value="1"/>
</dbReference>
<evidence type="ECO:0000313" key="8">
    <source>
        <dbReference type="EMBL" id="KRM19577.1"/>
    </source>
</evidence>
<dbReference type="Pfam" id="PF03734">
    <property type="entry name" value="YkuD"/>
    <property type="match status" value="1"/>
</dbReference>
<dbReference type="STRING" id="1423755.FC40_GL001425"/>
<dbReference type="GO" id="GO:0071555">
    <property type="term" value="P:cell wall organization"/>
    <property type="evidence" value="ECO:0007669"/>
    <property type="project" value="UniProtKB-UniRule"/>
</dbReference>
<protein>
    <recommendedName>
        <fullName evidence="7">L,D-TPase catalytic domain-containing protein</fullName>
    </recommendedName>
</protein>
<organism evidence="8 9">
    <name type="scientific">Ligilactobacillus hayakitensis DSM 18933 = JCM 14209</name>
    <dbReference type="NCBI Taxonomy" id="1423755"/>
    <lineage>
        <taxon>Bacteria</taxon>
        <taxon>Bacillati</taxon>
        <taxon>Bacillota</taxon>
        <taxon>Bacilli</taxon>
        <taxon>Lactobacillales</taxon>
        <taxon>Lactobacillaceae</taxon>
        <taxon>Ligilactobacillus</taxon>
    </lineage>
</organism>
<feature type="domain" description="L,D-TPase catalytic" evidence="7">
    <location>
        <begin position="335"/>
        <end position="460"/>
    </location>
</feature>
<sequence length="460" mass="51811">MEFKNKVRLCIGIGICALLVGAFSLYYQRTHFNPHTSINGINVGGLTNKEALVRLQKASVDKKIYYHNQLIFEKDNVNMGITQADQAEIDAILKRQFKIFNVNATQNFTLSPKNPTIDKKEMDNVIFEFVKKENLTKTQPKNAYALLKDGKVSVVPAKQGTALDENKMVNQVNLAAGIPIVKLKAIKAVPLLANSKAVALQKAKLKALNNRLLTYKVQNTTYHFSAKQIIKEATFIDNKYQIDASKIDDKLDQINHQKATLDKSYSFRTPDNKMITVTNESYGWALDKNKVHQTLTNALIDNKKEVSAKNNLTGKGYSQDGTGYDFHVHHGLGKNYIAVSIKNQRAWVYRNNKIVKVADVVTGTHSTNSDTPKGVFYIMYKQQHVTLRGKRTNGQEYASPVDYWAPFTVDGCGFHDASWRTKWDKKQYLTSGSLGCVNLQPKDAGDIYNNIDQHEPVVIF</sequence>
<dbReference type="PROSITE" id="PS52029">
    <property type="entry name" value="LD_TPASE"/>
    <property type="match status" value="1"/>
</dbReference>
<gene>
    <name evidence="8" type="ORF">FC40_GL001425</name>
</gene>
<evidence type="ECO:0000313" key="9">
    <source>
        <dbReference type="Proteomes" id="UP000051054"/>
    </source>
</evidence>
<dbReference type="GO" id="GO:0016740">
    <property type="term" value="F:transferase activity"/>
    <property type="evidence" value="ECO:0007669"/>
    <property type="project" value="UniProtKB-KW"/>
</dbReference>
<evidence type="ECO:0000256" key="2">
    <source>
        <dbReference type="ARBA" id="ARBA00022679"/>
    </source>
</evidence>
<dbReference type="InterPro" id="IPR038054">
    <property type="entry name" value="LD_TPept-like_central_sf"/>
</dbReference>
<dbReference type="GO" id="GO:0071972">
    <property type="term" value="F:peptidoglycan L,D-transpeptidase activity"/>
    <property type="evidence" value="ECO:0007669"/>
    <property type="project" value="TreeGrafter"/>
</dbReference>
<dbReference type="Proteomes" id="UP000051054">
    <property type="component" value="Unassembled WGS sequence"/>
</dbReference>
<dbReference type="eggNOG" id="COG1376">
    <property type="taxonomic scope" value="Bacteria"/>
</dbReference>
<dbReference type="PATRIC" id="fig|1423755.3.peg.1514"/>
<dbReference type="Pfam" id="PF12229">
    <property type="entry name" value="PG_binding_4"/>
    <property type="match status" value="1"/>
</dbReference>
<evidence type="ECO:0000259" key="7">
    <source>
        <dbReference type="PROSITE" id="PS52029"/>
    </source>
</evidence>
<dbReference type="InterPro" id="IPR050979">
    <property type="entry name" value="LD-transpeptidase"/>
</dbReference>
<dbReference type="AlphaFoldDB" id="A0A0R1WVA5"/>
<evidence type="ECO:0000256" key="1">
    <source>
        <dbReference type="ARBA" id="ARBA00004752"/>
    </source>
</evidence>
<accession>A0A0R1WVA5</accession>
<evidence type="ECO:0000256" key="4">
    <source>
        <dbReference type="ARBA" id="ARBA00022984"/>
    </source>
</evidence>
<evidence type="ECO:0000256" key="6">
    <source>
        <dbReference type="PROSITE-ProRule" id="PRU01373"/>
    </source>
</evidence>
<comment type="caution">
    <text evidence="8">The sequence shown here is derived from an EMBL/GenBank/DDBJ whole genome shotgun (WGS) entry which is preliminary data.</text>
</comment>
<dbReference type="GO" id="GO:0018104">
    <property type="term" value="P:peptidoglycan-protein cross-linking"/>
    <property type="evidence" value="ECO:0007669"/>
    <property type="project" value="TreeGrafter"/>
</dbReference>
<evidence type="ECO:0000256" key="3">
    <source>
        <dbReference type="ARBA" id="ARBA00022960"/>
    </source>
</evidence>
<name>A0A0R1WVA5_9LACO</name>
<dbReference type="InterPro" id="IPR022029">
    <property type="entry name" value="YoaR-like_PG-bd"/>
</dbReference>
<dbReference type="UniPathway" id="UPA00219"/>
<keyword evidence="4 6" id="KW-0573">Peptidoglycan synthesis</keyword>
<dbReference type="EMBL" id="AZGD01000037">
    <property type="protein sequence ID" value="KRM19577.1"/>
    <property type="molecule type" value="Genomic_DNA"/>
</dbReference>
<comment type="pathway">
    <text evidence="1 6">Cell wall biogenesis; peptidoglycan biosynthesis.</text>
</comment>
<dbReference type="GO" id="GO:0005576">
    <property type="term" value="C:extracellular region"/>
    <property type="evidence" value="ECO:0007669"/>
    <property type="project" value="TreeGrafter"/>
</dbReference>
<dbReference type="InterPro" id="IPR038063">
    <property type="entry name" value="Transpep_catalytic_dom"/>
</dbReference>
<keyword evidence="2" id="KW-0808">Transferase</keyword>
<dbReference type="Gene3D" id="3.10.20.800">
    <property type="match status" value="1"/>
</dbReference>
<proteinExistence type="predicted"/>
<dbReference type="PANTHER" id="PTHR30582">
    <property type="entry name" value="L,D-TRANSPEPTIDASE"/>
    <property type="match status" value="1"/>
</dbReference>
<reference evidence="8 9" key="1">
    <citation type="journal article" date="2015" name="Genome Announc.">
        <title>Expanding the biotechnology potential of lactobacilli through comparative genomics of 213 strains and associated genera.</title>
        <authorList>
            <person name="Sun Z."/>
            <person name="Harris H.M."/>
            <person name="McCann A."/>
            <person name="Guo C."/>
            <person name="Argimon S."/>
            <person name="Zhang W."/>
            <person name="Yang X."/>
            <person name="Jeffery I.B."/>
            <person name="Cooney J.C."/>
            <person name="Kagawa T.F."/>
            <person name="Liu W."/>
            <person name="Song Y."/>
            <person name="Salvetti E."/>
            <person name="Wrobel A."/>
            <person name="Rasinkangas P."/>
            <person name="Parkhill J."/>
            <person name="Rea M.C."/>
            <person name="O'Sullivan O."/>
            <person name="Ritari J."/>
            <person name="Douillard F.P."/>
            <person name="Paul Ross R."/>
            <person name="Yang R."/>
            <person name="Briner A.E."/>
            <person name="Felis G.E."/>
            <person name="de Vos W.M."/>
            <person name="Barrangou R."/>
            <person name="Klaenhammer T.R."/>
            <person name="Caufield P.W."/>
            <person name="Cui Y."/>
            <person name="Zhang H."/>
            <person name="O'Toole P.W."/>
        </authorList>
    </citation>
    <scope>NUCLEOTIDE SEQUENCE [LARGE SCALE GENOMIC DNA]</scope>
    <source>
        <strain evidence="8 9">DSM 18933</strain>
    </source>
</reference>
<dbReference type="CDD" id="cd16913">
    <property type="entry name" value="YkuD_like"/>
    <property type="match status" value="1"/>
</dbReference>
<evidence type="ECO:0000256" key="5">
    <source>
        <dbReference type="ARBA" id="ARBA00023316"/>
    </source>
</evidence>
<feature type="active site" description="Nucleophile" evidence="6">
    <location>
        <position position="436"/>
    </location>
</feature>
<feature type="active site" description="Proton donor/acceptor" evidence="6">
    <location>
        <position position="415"/>
    </location>
</feature>
<dbReference type="RefSeq" id="WP_056938338.1">
    <property type="nucleotide sequence ID" value="NZ_AZGD01000037.1"/>
</dbReference>
<dbReference type="InterPro" id="IPR005490">
    <property type="entry name" value="LD_TPept_cat_dom"/>
</dbReference>
<keyword evidence="5 6" id="KW-0961">Cell wall biogenesis/degradation</keyword>
<dbReference type="GO" id="GO:0008360">
    <property type="term" value="P:regulation of cell shape"/>
    <property type="evidence" value="ECO:0007669"/>
    <property type="project" value="UniProtKB-UniRule"/>
</dbReference>
<dbReference type="PANTHER" id="PTHR30582:SF33">
    <property type="entry name" value="EXPORTED PROTEIN"/>
    <property type="match status" value="1"/>
</dbReference>
<dbReference type="SUPFAM" id="SSF143985">
    <property type="entry name" value="L,D-transpeptidase pre-catalytic domain-like"/>
    <property type="match status" value="1"/>
</dbReference>
<keyword evidence="3 6" id="KW-0133">Cell shape</keyword>
<dbReference type="SUPFAM" id="SSF141523">
    <property type="entry name" value="L,D-transpeptidase catalytic domain-like"/>
    <property type="match status" value="1"/>
</dbReference>